<feature type="domain" description="Phosphogluconate dehydrogenase NAD-binding putative C-terminal" evidence="4">
    <location>
        <begin position="194"/>
        <end position="264"/>
    </location>
</feature>
<dbReference type="SUPFAM" id="SSF48179">
    <property type="entry name" value="6-phosphogluconate dehydrogenase C-terminal domain-like"/>
    <property type="match status" value="1"/>
</dbReference>
<gene>
    <name evidence="5" type="ORF">CJD35_16810</name>
</gene>
<dbReference type="AlphaFoldDB" id="A0A249MY61"/>
<dbReference type="Proteomes" id="UP000217141">
    <property type="component" value="Chromosome II"/>
</dbReference>
<dbReference type="KEGG" id="shyd:CJD35_16810"/>
<protein>
    <submittedName>
        <fullName evidence="5">6-phosphogluconate dehydrogenase</fullName>
    </submittedName>
</protein>
<proteinExistence type="predicted"/>
<dbReference type="PIRSF" id="PIRSF000103">
    <property type="entry name" value="HIBADH"/>
    <property type="match status" value="1"/>
</dbReference>
<organism evidence="5 6">
    <name type="scientific">Sphingobium xenophagum</name>
    <dbReference type="NCBI Taxonomy" id="121428"/>
    <lineage>
        <taxon>Bacteria</taxon>
        <taxon>Pseudomonadati</taxon>
        <taxon>Pseudomonadota</taxon>
        <taxon>Alphaproteobacteria</taxon>
        <taxon>Sphingomonadales</taxon>
        <taxon>Sphingomonadaceae</taxon>
        <taxon>Sphingobium</taxon>
    </lineage>
</organism>
<dbReference type="RefSeq" id="WP_095687273.1">
    <property type="nucleotide sequence ID" value="NZ_CP022746.1"/>
</dbReference>
<feature type="domain" description="6-phosphogluconate dehydrogenase NADP-binding" evidence="3">
    <location>
        <begin position="5"/>
        <end position="145"/>
    </location>
</feature>
<evidence type="ECO:0000313" key="5">
    <source>
        <dbReference type="EMBL" id="ASY46155.1"/>
    </source>
</evidence>
<dbReference type="InterPro" id="IPR013328">
    <property type="entry name" value="6PGD_dom2"/>
</dbReference>
<dbReference type="InterPro" id="IPR006115">
    <property type="entry name" value="6PGDH_NADP-bd"/>
</dbReference>
<dbReference type="GO" id="GO:0016491">
    <property type="term" value="F:oxidoreductase activity"/>
    <property type="evidence" value="ECO:0007669"/>
    <property type="project" value="UniProtKB-KW"/>
</dbReference>
<evidence type="ECO:0000256" key="2">
    <source>
        <dbReference type="PIRSR" id="PIRSR000103-1"/>
    </source>
</evidence>
<feature type="active site" evidence="2">
    <location>
        <position position="173"/>
    </location>
</feature>
<dbReference type="SUPFAM" id="SSF51735">
    <property type="entry name" value="NAD(P)-binding Rossmann-fold domains"/>
    <property type="match status" value="1"/>
</dbReference>
<keyword evidence="1" id="KW-0560">Oxidoreductase</keyword>
<evidence type="ECO:0000313" key="6">
    <source>
        <dbReference type="Proteomes" id="UP000217141"/>
    </source>
</evidence>
<dbReference type="Gene3D" id="3.40.50.720">
    <property type="entry name" value="NAD(P)-binding Rossmann-like Domain"/>
    <property type="match status" value="1"/>
</dbReference>
<dbReference type="InterPro" id="IPR008927">
    <property type="entry name" value="6-PGluconate_DH-like_C_sf"/>
</dbReference>
<accession>A0A249MY61</accession>
<reference evidence="5 6" key="1">
    <citation type="submission" date="2017-08" db="EMBL/GenBank/DDBJ databases">
        <title>Whole Genome Sequence of Sphingobium hydrophobicum C1: Insights into Adaption to the Electronic-waste Contaminated Sediment.</title>
        <authorList>
            <person name="Song D."/>
            <person name="Chen X."/>
            <person name="Xu M."/>
        </authorList>
    </citation>
    <scope>NUCLEOTIDE SEQUENCE [LARGE SCALE GENOMIC DNA]</scope>
    <source>
        <strain evidence="5 6">C1</strain>
    </source>
</reference>
<dbReference type="GO" id="GO:0050661">
    <property type="term" value="F:NADP binding"/>
    <property type="evidence" value="ECO:0007669"/>
    <property type="project" value="InterPro"/>
</dbReference>
<evidence type="ECO:0000256" key="1">
    <source>
        <dbReference type="ARBA" id="ARBA00023002"/>
    </source>
</evidence>
<name>A0A249MY61_SPHXE</name>
<evidence type="ECO:0000259" key="4">
    <source>
        <dbReference type="Pfam" id="PF09130"/>
    </source>
</evidence>
<dbReference type="InterPro" id="IPR015814">
    <property type="entry name" value="Pgluconate_DH_NAD-bd_C"/>
</dbReference>
<dbReference type="EMBL" id="CP022746">
    <property type="protein sequence ID" value="ASY46155.1"/>
    <property type="molecule type" value="Genomic_DNA"/>
</dbReference>
<dbReference type="InterPro" id="IPR036291">
    <property type="entry name" value="NAD(P)-bd_dom_sf"/>
</dbReference>
<dbReference type="Gene3D" id="1.10.1040.10">
    <property type="entry name" value="N-(1-d-carboxylethyl)-l-norvaline Dehydrogenase, domain 2"/>
    <property type="match status" value="1"/>
</dbReference>
<dbReference type="Pfam" id="PF03446">
    <property type="entry name" value="NAD_binding_2"/>
    <property type="match status" value="1"/>
</dbReference>
<dbReference type="InterPro" id="IPR015815">
    <property type="entry name" value="HIBADH-related"/>
</dbReference>
<evidence type="ECO:0000259" key="3">
    <source>
        <dbReference type="Pfam" id="PF03446"/>
    </source>
</evidence>
<sequence>MEQEVGLIGFGEAGSTFALAGDWAAAAHVYDIKTESAATREAMLAVYAQAGVLPAHFIEDALDGVNLILSLVTADQALVVAEAAAALIAPGAIFCDLNSVAPQTKQAAAQAIEAAGAHYVDVAVMAPVDPARLNVPLLLSGDKAPMAEAGLQALGFARTRVVGADVGRASSIKMIRSVMVKGIEALTAECVLAADAADVLDEVLASLDASEKARPWDARADYNLDRMLVHGLRRAAEMEEVVKTLDGLGTGAAMTRGTVERQRAIGALRASTVPEGLGAKIGMISASASVAREAAE</sequence>
<dbReference type="Pfam" id="PF09130">
    <property type="entry name" value="DUF1932"/>
    <property type="match status" value="1"/>
</dbReference>